<dbReference type="CDD" id="cd02588">
    <property type="entry name" value="HAD_L2-DEX"/>
    <property type="match status" value="1"/>
</dbReference>
<dbReference type="EC" id="3.8.1.2" evidence="3"/>
<evidence type="ECO:0000256" key="1">
    <source>
        <dbReference type="ARBA" id="ARBA00008106"/>
    </source>
</evidence>
<dbReference type="PRINTS" id="PR00413">
    <property type="entry name" value="HADHALOGNASE"/>
</dbReference>
<organism evidence="4 5">
    <name type="scientific">Pseudomonas tremae</name>
    <dbReference type="NCBI Taxonomy" id="200454"/>
    <lineage>
        <taxon>Bacteria</taxon>
        <taxon>Pseudomonadati</taxon>
        <taxon>Pseudomonadota</taxon>
        <taxon>Gammaproteobacteria</taxon>
        <taxon>Pseudomonadales</taxon>
        <taxon>Pseudomonadaceae</taxon>
        <taxon>Pseudomonas</taxon>
    </lineage>
</organism>
<proteinExistence type="inferred from homology"/>
<name>A0AA40TWA9_9PSED</name>
<dbReference type="InterPro" id="IPR036412">
    <property type="entry name" value="HAD-like_sf"/>
</dbReference>
<dbReference type="SUPFAM" id="SSF56784">
    <property type="entry name" value="HAD-like"/>
    <property type="match status" value="1"/>
</dbReference>
<gene>
    <name evidence="4" type="ORF">ALO43_00984</name>
</gene>
<dbReference type="Gene3D" id="1.10.150.240">
    <property type="entry name" value="Putative phosphatase, domain 2"/>
    <property type="match status" value="1"/>
</dbReference>
<evidence type="ECO:0000313" key="4">
    <source>
        <dbReference type="EMBL" id="KPZ05739.1"/>
    </source>
</evidence>
<accession>A0AA40TWA9</accession>
<comment type="catalytic activity">
    <reaction evidence="3">
        <text>an (S)-2-haloacid + H2O = a (2R)-2-hydroxycarboxylate + a halide anion + H(+)</text>
        <dbReference type="Rhea" id="RHEA:11192"/>
        <dbReference type="ChEBI" id="CHEBI:15377"/>
        <dbReference type="ChEBI" id="CHEBI:15378"/>
        <dbReference type="ChEBI" id="CHEBI:16042"/>
        <dbReference type="ChEBI" id="CHEBI:58314"/>
        <dbReference type="ChEBI" id="CHEBI:137405"/>
        <dbReference type="EC" id="3.8.1.2"/>
    </reaction>
</comment>
<dbReference type="NCBIfam" id="TIGR01428">
    <property type="entry name" value="HAD_type_II"/>
    <property type="match status" value="1"/>
</dbReference>
<dbReference type="PANTHER" id="PTHR43316">
    <property type="entry name" value="HYDROLASE, HALOACID DELAHOGENASE-RELATED"/>
    <property type="match status" value="1"/>
</dbReference>
<evidence type="ECO:0000313" key="5">
    <source>
        <dbReference type="Proteomes" id="UP000050523"/>
    </source>
</evidence>
<comment type="function">
    <text evidence="3">Catalyzes the hydrolytic dehalogenation of small (S)-2-haloalkanoic acids to yield the corresponding (R)-2-hydroxyalkanoic acids.</text>
</comment>
<dbReference type="InterPro" id="IPR051540">
    <property type="entry name" value="S-2-haloacid_dehalogenase"/>
</dbReference>
<dbReference type="InterPro" id="IPR023198">
    <property type="entry name" value="PGP-like_dom2"/>
</dbReference>
<keyword evidence="2 3" id="KW-0378">Hydrolase</keyword>
<evidence type="ECO:0000256" key="2">
    <source>
        <dbReference type="ARBA" id="ARBA00022801"/>
    </source>
</evidence>
<dbReference type="AlphaFoldDB" id="A0AA40TWA9"/>
<dbReference type="InterPro" id="IPR006439">
    <property type="entry name" value="HAD-SF_hydro_IA"/>
</dbReference>
<comment type="similarity">
    <text evidence="1 3">Belongs to the HAD-like hydrolase superfamily. S-2-haloalkanoic acid dehalogenase family.</text>
</comment>
<reference evidence="4 5" key="1">
    <citation type="submission" date="2015-09" db="EMBL/GenBank/DDBJ databases">
        <title>Genome announcement of multiple Pseudomonas syringae strains.</title>
        <authorList>
            <person name="Thakur S."/>
            <person name="Wang P.W."/>
            <person name="Gong Y."/>
            <person name="Weir B.S."/>
            <person name="Guttman D.S."/>
        </authorList>
    </citation>
    <scope>NUCLEOTIDE SEQUENCE [LARGE SCALE GENOMIC DNA]</scope>
    <source>
        <strain evidence="4 5">ICMP9151</strain>
    </source>
</reference>
<dbReference type="Proteomes" id="UP000050523">
    <property type="component" value="Unassembled WGS sequence"/>
</dbReference>
<dbReference type="InterPro" id="IPR023214">
    <property type="entry name" value="HAD_sf"/>
</dbReference>
<comment type="caution">
    <text evidence="4">The sequence shown here is derived from an EMBL/GenBank/DDBJ whole genome shotgun (WGS) entry which is preliminary data.</text>
</comment>
<dbReference type="PANTHER" id="PTHR43316:SF3">
    <property type="entry name" value="HALOACID DEHALOGENASE, TYPE II (AFU_ORTHOLOGUE AFUA_2G07750)-RELATED"/>
    <property type="match status" value="1"/>
</dbReference>
<dbReference type="InterPro" id="IPR006328">
    <property type="entry name" value="2-HAD"/>
</dbReference>
<dbReference type="Gene3D" id="3.40.50.1000">
    <property type="entry name" value="HAD superfamily/HAD-like"/>
    <property type="match status" value="1"/>
</dbReference>
<dbReference type="Pfam" id="PF00702">
    <property type="entry name" value="Hydrolase"/>
    <property type="match status" value="1"/>
</dbReference>
<dbReference type="SFLD" id="SFLDG01129">
    <property type="entry name" value="C1.5:_HAD__Beta-PGM__Phosphata"/>
    <property type="match status" value="1"/>
</dbReference>
<evidence type="ECO:0000256" key="3">
    <source>
        <dbReference type="RuleBase" id="RU368077"/>
    </source>
</evidence>
<dbReference type="EMBL" id="LJRO01000079">
    <property type="protein sequence ID" value="KPZ05739.1"/>
    <property type="molecule type" value="Genomic_DNA"/>
</dbReference>
<dbReference type="GO" id="GO:0018784">
    <property type="term" value="F:(S)-2-haloacid dehalogenase activity"/>
    <property type="evidence" value="ECO:0007669"/>
    <property type="project" value="UniProtKB-UniRule"/>
</dbReference>
<dbReference type="SFLD" id="SFLDS00003">
    <property type="entry name" value="Haloacid_Dehalogenase"/>
    <property type="match status" value="1"/>
</dbReference>
<dbReference type="NCBIfam" id="TIGR01493">
    <property type="entry name" value="HAD-SF-IA-v2"/>
    <property type="match status" value="1"/>
</dbReference>
<protein>
    <recommendedName>
        <fullName evidence="3">(S)-2-haloacid dehalogenase</fullName>
        <ecNumber evidence="3">3.8.1.2</ecNumber>
    </recommendedName>
    <alternativeName>
        <fullName evidence="3">2-haloalkanoic acid dehalogenase</fullName>
    </alternativeName>
    <alternativeName>
        <fullName evidence="3">Halocarboxylic acid halidohydrolase</fullName>
    </alternativeName>
    <alternativeName>
        <fullName evidence="3">L-2-haloacid dehalogenase</fullName>
    </alternativeName>
</protein>
<sequence>MMKRPLGAAIMTKLEHAGFLGFDVFGTVVDWRNGVARAAAPFLEQHAIQIDPLDFADQWRGLYQPSMQRVRSGERPFVTLDVLNRENLETVLARLNADFGSIHDAELAELNKAWEKLDPWPDSVAGLTRLKRRFSIGTLSNGHIAGMLNLAKFGGLPWDVIVGAEIAGTYKPNPQTYLKSARAVGLAPESMAMVAAHNSDLAAARANGFKTVFVRRPSEHGPGQTSDLAAEQDWDVVVDSLTEAAQALGC</sequence>